<comment type="caution">
    <text evidence="2">The sequence shown here is derived from an EMBL/GenBank/DDBJ whole genome shotgun (WGS) entry which is preliminary data.</text>
</comment>
<feature type="compositionally biased region" description="Low complexity" evidence="1">
    <location>
        <begin position="1"/>
        <end position="12"/>
    </location>
</feature>
<dbReference type="AlphaFoldDB" id="J9ASA7"/>
<dbReference type="EMBL" id="ADBV01007951">
    <property type="protein sequence ID" value="EJW77300.1"/>
    <property type="molecule type" value="Genomic_DNA"/>
</dbReference>
<feature type="compositionally biased region" description="Pro residues" evidence="1">
    <location>
        <begin position="56"/>
        <end position="65"/>
    </location>
</feature>
<feature type="compositionally biased region" description="Basic and acidic residues" evidence="1">
    <location>
        <begin position="35"/>
        <end position="50"/>
    </location>
</feature>
<evidence type="ECO:0000313" key="3">
    <source>
        <dbReference type="Proteomes" id="UP000004810"/>
    </source>
</evidence>
<protein>
    <submittedName>
        <fullName evidence="2">Uncharacterized protein</fullName>
    </submittedName>
</protein>
<feature type="region of interest" description="Disordered" evidence="1">
    <location>
        <begin position="1"/>
        <end position="73"/>
    </location>
</feature>
<evidence type="ECO:0000313" key="2">
    <source>
        <dbReference type="EMBL" id="EJW77300.1"/>
    </source>
</evidence>
<sequence>MLPEEAVAAAAADSGRFENDFENSSNVLGKAAKQVHRERQQREVRREVEHFTISQLPPPPPPPLPVQAKPYSS</sequence>
<proteinExistence type="predicted"/>
<reference evidence="3" key="1">
    <citation type="submission" date="2012-08" db="EMBL/GenBank/DDBJ databases">
        <title>The Genome Sequence of Wuchereria bancrofti.</title>
        <authorList>
            <person name="Nutman T.B."/>
            <person name="Fink D.L."/>
            <person name="Russ C."/>
            <person name="Young S."/>
            <person name="Zeng Q."/>
            <person name="Koehrsen M."/>
            <person name="Alvarado L."/>
            <person name="Berlin A."/>
            <person name="Chapman S.B."/>
            <person name="Chen Z."/>
            <person name="Freedman E."/>
            <person name="Gellesch M."/>
            <person name="Goldberg J."/>
            <person name="Griggs A."/>
            <person name="Gujja S."/>
            <person name="Heilman E.R."/>
            <person name="Heiman D."/>
            <person name="Hepburn T."/>
            <person name="Howarth C."/>
            <person name="Jen D."/>
            <person name="Larson L."/>
            <person name="Lewis B."/>
            <person name="Mehta T."/>
            <person name="Park D."/>
            <person name="Pearson M."/>
            <person name="Roberts A."/>
            <person name="Saif S."/>
            <person name="Shea T."/>
            <person name="Shenoy N."/>
            <person name="Sisk P."/>
            <person name="Stolte C."/>
            <person name="Sykes S."/>
            <person name="Walk T."/>
            <person name="White J."/>
            <person name="Yandava C."/>
            <person name="Haas B."/>
            <person name="Henn M.R."/>
            <person name="Nusbaum C."/>
            <person name="Birren B."/>
        </authorList>
    </citation>
    <scope>NUCLEOTIDE SEQUENCE [LARGE SCALE GENOMIC DNA]</scope>
    <source>
        <strain evidence="3">NA</strain>
    </source>
</reference>
<organism evidence="2 3">
    <name type="scientific">Wuchereria bancrofti</name>
    <dbReference type="NCBI Taxonomy" id="6293"/>
    <lineage>
        <taxon>Eukaryota</taxon>
        <taxon>Metazoa</taxon>
        <taxon>Ecdysozoa</taxon>
        <taxon>Nematoda</taxon>
        <taxon>Chromadorea</taxon>
        <taxon>Rhabditida</taxon>
        <taxon>Spirurina</taxon>
        <taxon>Spiruromorpha</taxon>
        <taxon>Filarioidea</taxon>
        <taxon>Onchocercidae</taxon>
        <taxon>Wuchereria</taxon>
    </lineage>
</organism>
<evidence type="ECO:0000256" key="1">
    <source>
        <dbReference type="SAM" id="MobiDB-lite"/>
    </source>
</evidence>
<name>J9ASA7_WUCBA</name>
<dbReference type="Proteomes" id="UP000004810">
    <property type="component" value="Unassembled WGS sequence"/>
</dbReference>
<gene>
    <name evidence="2" type="ORF">WUBG_11791</name>
</gene>
<accession>J9ASA7</accession>